<name>A0A8J8T6K4_HALGN</name>
<reference evidence="2" key="1">
    <citation type="submission" date="2019-06" db="EMBL/GenBank/DDBJ databases">
        <authorList>
            <person name="Zheng W."/>
        </authorList>
    </citation>
    <scope>NUCLEOTIDE SEQUENCE</scope>
    <source>
        <strain evidence="2">QDHG01</strain>
    </source>
</reference>
<sequence>MRSNLRNQTSWTRQSKDLQNNQGKESTRLQEKLDQFIKPNPIKAYCVKGQTGKNYQNQTQRMQVQASKSIFGENQENLAICHFTKAFIEKVLPY</sequence>
<keyword evidence="3" id="KW-1185">Reference proteome</keyword>
<feature type="region of interest" description="Disordered" evidence="1">
    <location>
        <begin position="1"/>
        <end position="28"/>
    </location>
</feature>
<organism evidence="2 3">
    <name type="scientific">Halteria grandinella</name>
    <dbReference type="NCBI Taxonomy" id="5974"/>
    <lineage>
        <taxon>Eukaryota</taxon>
        <taxon>Sar</taxon>
        <taxon>Alveolata</taxon>
        <taxon>Ciliophora</taxon>
        <taxon>Intramacronucleata</taxon>
        <taxon>Spirotrichea</taxon>
        <taxon>Stichotrichia</taxon>
        <taxon>Sporadotrichida</taxon>
        <taxon>Halteriidae</taxon>
        <taxon>Halteria</taxon>
    </lineage>
</organism>
<dbReference type="EMBL" id="RRYP01003715">
    <property type="protein sequence ID" value="TNV83555.1"/>
    <property type="molecule type" value="Genomic_DNA"/>
</dbReference>
<proteinExistence type="predicted"/>
<evidence type="ECO:0000313" key="3">
    <source>
        <dbReference type="Proteomes" id="UP000785679"/>
    </source>
</evidence>
<dbReference type="AlphaFoldDB" id="A0A8J8T6K4"/>
<comment type="caution">
    <text evidence="2">The sequence shown here is derived from an EMBL/GenBank/DDBJ whole genome shotgun (WGS) entry which is preliminary data.</text>
</comment>
<evidence type="ECO:0000256" key="1">
    <source>
        <dbReference type="SAM" id="MobiDB-lite"/>
    </source>
</evidence>
<feature type="compositionally biased region" description="Polar residues" evidence="1">
    <location>
        <begin position="1"/>
        <end position="24"/>
    </location>
</feature>
<evidence type="ECO:0000313" key="2">
    <source>
        <dbReference type="EMBL" id="TNV83555.1"/>
    </source>
</evidence>
<gene>
    <name evidence="2" type="ORF">FGO68_gene3535</name>
</gene>
<accession>A0A8J8T6K4</accession>
<dbReference type="Proteomes" id="UP000785679">
    <property type="component" value="Unassembled WGS sequence"/>
</dbReference>
<protein>
    <submittedName>
        <fullName evidence="2">Uncharacterized protein</fullName>
    </submittedName>
</protein>